<evidence type="ECO:0000313" key="3">
    <source>
        <dbReference type="Proteomes" id="UP001567350"/>
    </source>
</evidence>
<keyword evidence="1" id="KW-0812">Transmembrane</keyword>
<organism evidence="2 3">
    <name type="scientific">Comamonas jiangduensis</name>
    <dbReference type="NCBI Taxonomy" id="1194168"/>
    <lineage>
        <taxon>Bacteria</taxon>
        <taxon>Pseudomonadati</taxon>
        <taxon>Pseudomonadota</taxon>
        <taxon>Betaproteobacteria</taxon>
        <taxon>Burkholderiales</taxon>
        <taxon>Comamonadaceae</taxon>
        <taxon>Comamonas</taxon>
    </lineage>
</organism>
<sequence>MTPAPHTPPHAAALPMWLRALIWAVVLGALLAVFALYTRPEFMLTLADQVWACF</sequence>
<evidence type="ECO:0000313" key="2">
    <source>
        <dbReference type="EMBL" id="MEZ2739383.1"/>
    </source>
</evidence>
<keyword evidence="1" id="KW-1133">Transmembrane helix</keyword>
<feature type="transmembrane region" description="Helical" evidence="1">
    <location>
        <begin position="20"/>
        <end position="37"/>
    </location>
</feature>
<gene>
    <name evidence="2" type="ORF">ACBP88_07875</name>
</gene>
<comment type="caution">
    <text evidence="2">The sequence shown here is derived from an EMBL/GenBank/DDBJ whole genome shotgun (WGS) entry which is preliminary data.</text>
</comment>
<keyword evidence="3" id="KW-1185">Reference proteome</keyword>
<dbReference type="RefSeq" id="WP_370891895.1">
    <property type="nucleotide sequence ID" value="NZ_JBGJLR010000006.1"/>
</dbReference>
<name>A0ABV4IC13_9BURK</name>
<dbReference type="EMBL" id="JBGJLR010000006">
    <property type="protein sequence ID" value="MEZ2739383.1"/>
    <property type="molecule type" value="Genomic_DNA"/>
</dbReference>
<dbReference type="Proteomes" id="UP001567350">
    <property type="component" value="Unassembled WGS sequence"/>
</dbReference>
<evidence type="ECO:0000256" key="1">
    <source>
        <dbReference type="SAM" id="Phobius"/>
    </source>
</evidence>
<protein>
    <submittedName>
        <fullName evidence="2">Uncharacterized protein</fullName>
    </submittedName>
</protein>
<reference evidence="2 3" key="1">
    <citation type="submission" date="2024-08" db="EMBL/GenBank/DDBJ databases">
        <authorList>
            <person name="Feng Z."/>
            <person name="Ronholm J."/>
        </authorList>
    </citation>
    <scope>NUCLEOTIDE SEQUENCE [LARGE SCALE GENOMIC DNA]</scope>
    <source>
        <strain evidence="2 3">4-AB0-8</strain>
    </source>
</reference>
<accession>A0ABV4IC13</accession>
<proteinExistence type="predicted"/>
<keyword evidence="1" id="KW-0472">Membrane</keyword>